<feature type="compositionally biased region" description="Acidic residues" evidence="4">
    <location>
        <begin position="272"/>
        <end position="287"/>
    </location>
</feature>
<comment type="similarity">
    <text evidence="2">Belongs to the NRDE2 family.</text>
</comment>
<organism evidence="5 6">
    <name type="scientific">Sordaria macrospora</name>
    <dbReference type="NCBI Taxonomy" id="5147"/>
    <lineage>
        <taxon>Eukaryota</taxon>
        <taxon>Fungi</taxon>
        <taxon>Dikarya</taxon>
        <taxon>Ascomycota</taxon>
        <taxon>Pezizomycotina</taxon>
        <taxon>Sordariomycetes</taxon>
        <taxon>Sordariomycetidae</taxon>
        <taxon>Sordariales</taxon>
        <taxon>Sordariaceae</taxon>
        <taxon>Sordaria</taxon>
    </lineage>
</organism>
<dbReference type="GO" id="GO:0071013">
    <property type="term" value="C:catalytic step 2 spliceosome"/>
    <property type="evidence" value="ECO:0007669"/>
    <property type="project" value="TreeGrafter"/>
</dbReference>
<dbReference type="GO" id="GO:1902369">
    <property type="term" value="P:negative regulation of RNA catabolic process"/>
    <property type="evidence" value="ECO:0007669"/>
    <property type="project" value="TreeGrafter"/>
</dbReference>
<feature type="compositionally biased region" description="Basic and acidic residues" evidence="4">
    <location>
        <begin position="56"/>
        <end position="84"/>
    </location>
</feature>
<comment type="caution">
    <text evidence="5">The sequence shown here is derived from an EMBL/GenBank/DDBJ whole genome shotgun (WGS) entry which is preliminary data.</text>
</comment>
<name>A0A8S8ZMR3_SORMA</name>
<sequence length="1173" mass="131795">MSSNEVKRRAVPKFTSFAPATPAPEVDSVKQPSTDQGSSKDQEKDDRERRHRHRDHDRDRHRDSDRERERKTEGRRGREKDRDRHHDRHHSRHNERDRHHRRRSASPASQLKENHSSRHEPSPPIQSNNVFYFDKKEDPLIWRYGGNERSKIPSYRRFGAGKVIGSPGYLSTYFEGSKELFTIRGLGEGRGSGSVFRDKILMSWARAKGAKAKHIKSGVNGENGASAAEDVDGDFISLEPPRKRQRAEKSSEPGDGEMTPDYRSIYGKAKSEDEESDADETSSDSESEDKVGSHLLDMSAAKKRSLELHRQIKNSPGDTKSWLELIALQDTLFREHQLEGQSIMGVQVKALAELKLSLYEEALPHATDISLKDTLLDGMMREGEKVWDPKQLAKRWEEITKANPDSFLLWVSQLNFELSQVATFTYDEMKNVMMTKLQSLSQALPAAASSDGNKAATLCSQLIYVFIRLTCYLRDSGYVELAVATWQATLELNFCRPSNASDIRSVMEDFADFWESEVPRIGEKDAKGWRHFVKDIDDMADPPEAVTRNPPRTPQTRDPFKTWASLERQQASEATMPARTLDEGTDDDPFRIVMFSDIKDLLLWFPVQVLSQAQPQLVEALLTFCRLPTRSNSALKDPFIAPPGQAFDSAMNQLGRHEASTSVEIERKPPLFGQQGGNMALSQELLFSGQDWFQYLGQRSAFSQEADGEVDLGWVLETLRYLVLGCGVEQLAEYYLALAWPHEPSGAKKVAKGLLKKYSSNMKLYNAYAMIEYANGNADMAEKVLLSATSQNAVDSQILWNTWVWMHLKAGRNQLALLRLLSSVDSTIDVKSSSSGSPALLLKARSHFSTKRDYSLSSYRLESALQYAESFALLEYLSTTSGENSSSTKSPSQGNIASALANIQSFATELHSLGHQIPHERLLQTAACLLYHHATHGPYKPSTLRQHLHNFIHLFPHNTMFLSLLAWAEQSTLRVNDPVRSIVRESLSSFSGNEFTRPEDIHTAVHVPIPISTYRFAIEYELLSGAGLRQPGTATIHSTKAAFEAAVSDPAACKYSVDIWIGYIRFLRQVYLQALSLSSSGFSAKTGARESGKKKTDAQTASALKSLKDVFYRAVAACPWSKRLYMEAFSSEALVNELSSGELRAVVGTMVAKGLRVHVDFDGFERKWKEKEE</sequence>
<dbReference type="InterPro" id="IPR013633">
    <property type="entry name" value="NRDE-2"/>
</dbReference>
<evidence type="ECO:0000256" key="1">
    <source>
        <dbReference type="ARBA" id="ARBA00004123"/>
    </source>
</evidence>
<evidence type="ECO:0000256" key="4">
    <source>
        <dbReference type="SAM" id="MobiDB-lite"/>
    </source>
</evidence>
<evidence type="ECO:0008006" key="7">
    <source>
        <dbReference type="Google" id="ProtNLM"/>
    </source>
</evidence>
<dbReference type="AlphaFoldDB" id="A0A8S8ZMR3"/>
<proteinExistence type="inferred from homology"/>
<dbReference type="Proteomes" id="UP000433876">
    <property type="component" value="Unassembled WGS sequence"/>
</dbReference>
<dbReference type="PANTHER" id="PTHR13471:SF0">
    <property type="entry name" value="NUCLEAR EXOSOME REGULATOR NRDE2"/>
    <property type="match status" value="1"/>
</dbReference>
<evidence type="ECO:0000256" key="2">
    <source>
        <dbReference type="ARBA" id="ARBA00009265"/>
    </source>
</evidence>
<feature type="compositionally biased region" description="Basic residues" evidence="4">
    <location>
        <begin position="85"/>
        <end position="104"/>
    </location>
</feature>
<protein>
    <recommendedName>
        <fullName evidence="7">DUF1740-domain-containing protein</fullName>
    </recommendedName>
</protein>
<keyword evidence="3" id="KW-0539">Nucleus</keyword>
<feature type="region of interest" description="Disordered" evidence="4">
    <location>
        <begin position="1"/>
        <end position="131"/>
    </location>
</feature>
<dbReference type="Gene3D" id="1.25.40.10">
    <property type="entry name" value="Tetratricopeptide repeat domain"/>
    <property type="match status" value="1"/>
</dbReference>
<accession>A0A8S8ZMR3</accession>
<feature type="compositionally biased region" description="Basic and acidic residues" evidence="4">
    <location>
        <begin position="38"/>
        <end position="48"/>
    </location>
</feature>
<comment type="subcellular location">
    <subcellularLocation>
        <location evidence="1">Nucleus</location>
    </subcellularLocation>
</comment>
<feature type="compositionally biased region" description="Basic and acidic residues" evidence="4">
    <location>
        <begin position="112"/>
        <end position="121"/>
    </location>
</feature>
<dbReference type="VEuPathDB" id="FungiDB:SMAC_08080"/>
<dbReference type="GO" id="GO:0031048">
    <property type="term" value="P:regulatory ncRNA-mediated heterochromatin formation"/>
    <property type="evidence" value="ECO:0007669"/>
    <property type="project" value="TreeGrafter"/>
</dbReference>
<dbReference type="PANTHER" id="PTHR13471">
    <property type="entry name" value="TETRATRICOPEPTIDE-LIKE HELICAL"/>
    <property type="match status" value="1"/>
</dbReference>
<dbReference type="Pfam" id="PF08424">
    <property type="entry name" value="NRDE-2"/>
    <property type="match status" value="1"/>
</dbReference>
<evidence type="ECO:0000256" key="3">
    <source>
        <dbReference type="ARBA" id="ARBA00023242"/>
    </source>
</evidence>
<reference evidence="5 6" key="1">
    <citation type="submission" date="2017-07" db="EMBL/GenBank/DDBJ databases">
        <title>Genome sequence of the Sordaria macrospora wild type strain R19027.</title>
        <authorList>
            <person name="Nowrousian M."/>
            <person name="Teichert I."/>
            <person name="Kueck U."/>
        </authorList>
    </citation>
    <scope>NUCLEOTIDE SEQUENCE [LARGE SCALE GENOMIC DNA]</scope>
    <source>
        <strain evidence="5 6">R19027</strain>
        <tissue evidence="5">Mycelium</tissue>
    </source>
</reference>
<evidence type="ECO:0000313" key="5">
    <source>
        <dbReference type="EMBL" id="KAA8631333.1"/>
    </source>
</evidence>
<evidence type="ECO:0000313" key="6">
    <source>
        <dbReference type="Proteomes" id="UP000433876"/>
    </source>
</evidence>
<gene>
    <name evidence="5" type="ORF">SMACR_08080</name>
</gene>
<dbReference type="EMBL" id="NMPR01000080">
    <property type="protein sequence ID" value="KAA8631333.1"/>
    <property type="molecule type" value="Genomic_DNA"/>
</dbReference>
<feature type="region of interest" description="Disordered" evidence="4">
    <location>
        <begin position="217"/>
        <end position="294"/>
    </location>
</feature>
<dbReference type="InterPro" id="IPR011990">
    <property type="entry name" value="TPR-like_helical_dom_sf"/>
</dbReference>
<feature type="region of interest" description="Disordered" evidence="4">
    <location>
        <begin position="540"/>
        <end position="561"/>
    </location>
</feature>
<dbReference type="OMA" id="MRDKELH"/>